<dbReference type="Proteomes" id="UP000789390">
    <property type="component" value="Unassembled WGS sequence"/>
</dbReference>
<keyword evidence="2" id="KW-1185">Reference proteome</keyword>
<accession>A0A8J2RJ45</accession>
<proteinExistence type="predicted"/>
<dbReference type="AlphaFoldDB" id="A0A8J2RJ45"/>
<evidence type="ECO:0000313" key="1">
    <source>
        <dbReference type="EMBL" id="CAH0102690.1"/>
    </source>
</evidence>
<sequence length="331" mass="38161">MSSTVNPAKIVLECQKIGFSKLVQRQFVEMDRCCDGRKVSITCFHPIEPVIVCGFNQVILLSAADWCVPLSEWKQKKIKFEFNSLFQIGSLRWNINGSRLAAGCNEVKEHTDWIETLFWSPFKEHWFTSCHILLDNVMIWNSFCSDTKRPCEIFAKVCVVEWVSTDKLAIRFSNGLIEIRQINEIEPTLTSKIIKQYKSQPKLLVSIWSKESIEPAYSLKTDSECSAIAWRPSVKTPSGVRITVARKALENFTLACGLKDGSILIWNPLEKDKAKMQISLSIAGISQSYKFFEYYTFRPKYNWPKQLDPNIQVPLSKYTRWTHVMDAYGLF</sequence>
<dbReference type="InterPro" id="IPR036322">
    <property type="entry name" value="WD40_repeat_dom_sf"/>
</dbReference>
<dbReference type="InterPro" id="IPR015943">
    <property type="entry name" value="WD40/YVTN_repeat-like_dom_sf"/>
</dbReference>
<dbReference type="Gene3D" id="2.130.10.10">
    <property type="entry name" value="YVTN repeat-like/Quinoprotein amine dehydrogenase"/>
    <property type="match status" value="1"/>
</dbReference>
<dbReference type="OrthoDB" id="1367865at2759"/>
<gene>
    <name evidence="1" type="ORF">DGAL_LOCUS5133</name>
</gene>
<reference evidence="1" key="1">
    <citation type="submission" date="2021-11" db="EMBL/GenBank/DDBJ databases">
        <authorList>
            <person name="Schell T."/>
        </authorList>
    </citation>
    <scope>NUCLEOTIDE SEQUENCE</scope>
    <source>
        <strain evidence="1">M5</strain>
    </source>
</reference>
<protein>
    <submittedName>
        <fullName evidence="1">Uncharacterized protein</fullName>
    </submittedName>
</protein>
<dbReference type="EMBL" id="CAKKLH010000090">
    <property type="protein sequence ID" value="CAH0102690.1"/>
    <property type="molecule type" value="Genomic_DNA"/>
</dbReference>
<evidence type="ECO:0000313" key="2">
    <source>
        <dbReference type="Proteomes" id="UP000789390"/>
    </source>
</evidence>
<dbReference type="SUPFAM" id="SSF50978">
    <property type="entry name" value="WD40 repeat-like"/>
    <property type="match status" value="1"/>
</dbReference>
<name>A0A8J2RJ45_9CRUS</name>
<comment type="caution">
    <text evidence="1">The sequence shown here is derived from an EMBL/GenBank/DDBJ whole genome shotgun (WGS) entry which is preliminary data.</text>
</comment>
<organism evidence="1 2">
    <name type="scientific">Daphnia galeata</name>
    <dbReference type="NCBI Taxonomy" id="27404"/>
    <lineage>
        <taxon>Eukaryota</taxon>
        <taxon>Metazoa</taxon>
        <taxon>Ecdysozoa</taxon>
        <taxon>Arthropoda</taxon>
        <taxon>Crustacea</taxon>
        <taxon>Branchiopoda</taxon>
        <taxon>Diplostraca</taxon>
        <taxon>Cladocera</taxon>
        <taxon>Anomopoda</taxon>
        <taxon>Daphniidae</taxon>
        <taxon>Daphnia</taxon>
    </lineage>
</organism>